<evidence type="ECO:0000313" key="6">
    <source>
        <dbReference type="EMBL" id="RJL23274.1"/>
    </source>
</evidence>
<protein>
    <submittedName>
        <fullName evidence="6">DeoR family transcriptional regulator</fullName>
    </submittedName>
</protein>
<keyword evidence="2" id="KW-0238">DNA-binding</keyword>
<feature type="domain" description="HTH deoR-type" evidence="5">
    <location>
        <begin position="3"/>
        <end position="58"/>
    </location>
</feature>
<dbReference type="PANTHER" id="PTHR30146">
    <property type="entry name" value="LACI-RELATED TRANSCRIPTIONAL REPRESSOR"/>
    <property type="match status" value="1"/>
</dbReference>
<dbReference type="GO" id="GO:0003700">
    <property type="term" value="F:DNA-binding transcription factor activity"/>
    <property type="evidence" value="ECO:0007669"/>
    <property type="project" value="InterPro"/>
</dbReference>
<dbReference type="EMBL" id="QZEY01000019">
    <property type="protein sequence ID" value="RJL23274.1"/>
    <property type="molecule type" value="Genomic_DNA"/>
</dbReference>
<dbReference type="InterPro" id="IPR011991">
    <property type="entry name" value="ArsR-like_HTH"/>
</dbReference>
<evidence type="ECO:0000256" key="2">
    <source>
        <dbReference type="ARBA" id="ARBA00023125"/>
    </source>
</evidence>
<keyword evidence="3" id="KW-0804">Transcription</keyword>
<dbReference type="Gene3D" id="1.10.10.10">
    <property type="entry name" value="Winged helix-like DNA-binding domain superfamily/Winged helix DNA-binding domain"/>
    <property type="match status" value="1"/>
</dbReference>
<evidence type="ECO:0000256" key="4">
    <source>
        <dbReference type="SAM" id="MobiDB-lite"/>
    </source>
</evidence>
<dbReference type="InterPro" id="IPR046335">
    <property type="entry name" value="LacI/GalR-like_sensor"/>
</dbReference>
<feature type="compositionally biased region" description="Low complexity" evidence="4">
    <location>
        <begin position="62"/>
        <end position="78"/>
    </location>
</feature>
<name>A0A3A4AA77_9ACTN</name>
<dbReference type="Proteomes" id="UP000265768">
    <property type="component" value="Unassembled WGS sequence"/>
</dbReference>
<dbReference type="InterPro" id="IPR036388">
    <property type="entry name" value="WH-like_DNA-bd_sf"/>
</dbReference>
<accession>A0A3A4AA77</accession>
<gene>
    <name evidence="6" type="ORF">D5H75_33470</name>
</gene>
<dbReference type="PANTHER" id="PTHR30146:SF155">
    <property type="entry name" value="ALANINE RACEMASE"/>
    <property type="match status" value="1"/>
</dbReference>
<organism evidence="6 7">
    <name type="scientific">Bailinhaonella thermotolerans</name>
    <dbReference type="NCBI Taxonomy" id="1070861"/>
    <lineage>
        <taxon>Bacteria</taxon>
        <taxon>Bacillati</taxon>
        <taxon>Actinomycetota</taxon>
        <taxon>Actinomycetes</taxon>
        <taxon>Streptosporangiales</taxon>
        <taxon>Streptosporangiaceae</taxon>
        <taxon>Bailinhaonella</taxon>
    </lineage>
</organism>
<keyword evidence="7" id="KW-1185">Reference proteome</keyword>
<dbReference type="Gene3D" id="3.40.50.2300">
    <property type="match status" value="2"/>
</dbReference>
<dbReference type="SUPFAM" id="SSF46785">
    <property type="entry name" value="Winged helix' DNA-binding domain"/>
    <property type="match status" value="1"/>
</dbReference>
<feature type="region of interest" description="Disordered" evidence="4">
    <location>
        <begin position="61"/>
        <end position="81"/>
    </location>
</feature>
<comment type="caution">
    <text evidence="6">The sequence shown here is derived from an EMBL/GenBank/DDBJ whole genome shotgun (WGS) entry which is preliminary data.</text>
</comment>
<dbReference type="OrthoDB" id="3252280at2"/>
<evidence type="ECO:0000259" key="5">
    <source>
        <dbReference type="PROSITE" id="PS51000"/>
    </source>
</evidence>
<dbReference type="AlphaFoldDB" id="A0A3A4AA77"/>
<keyword evidence="1" id="KW-0805">Transcription regulation</keyword>
<sequence>MVTDERHEAILRLLRLEGSIKVSEVAERLGVSAVTVRHDVRELAGRGLLKRIHGGATLLQGPRAADPAQAPEADAPPAGTRAGQGPVFGMVVPHASYYYPEVIKGAQAAAGARGARVVLSVSRYDLEEDRARVGELLAAGVDGLLLTPRWNPASSAETGRWLESLDVPVILVERRAGFESGDVEQVASDHVFGAYLAVRHLARLGHEHVAMLAREESLTTPWLCEGYERALRSFGLRRAEPRLLLGSRDDDPAGVDAQLEEFAGLAKAEDVRAVLVHNDYDAIELVRRLRARGLDVPRDIALVTYDDEVATMGDVPLTAVAPPKQAVGAEAVELLMRRMGEPAGPRRQVLLRPELRVRASCGADSGS</sequence>
<evidence type="ECO:0000256" key="1">
    <source>
        <dbReference type="ARBA" id="ARBA00023015"/>
    </source>
</evidence>
<dbReference type="CDD" id="cd06267">
    <property type="entry name" value="PBP1_LacI_sugar_binding-like"/>
    <property type="match status" value="1"/>
</dbReference>
<proteinExistence type="predicted"/>
<dbReference type="InterPro" id="IPR036390">
    <property type="entry name" value="WH_DNA-bd_sf"/>
</dbReference>
<dbReference type="Pfam" id="PF08220">
    <property type="entry name" value="HTH_DeoR"/>
    <property type="match status" value="1"/>
</dbReference>
<dbReference type="InterPro" id="IPR001034">
    <property type="entry name" value="DeoR_HTH"/>
</dbReference>
<evidence type="ECO:0000256" key="3">
    <source>
        <dbReference type="ARBA" id="ARBA00023163"/>
    </source>
</evidence>
<reference evidence="6 7" key="1">
    <citation type="submission" date="2018-09" db="EMBL/GenBank/DDBJ databases">
        <title>YIM 75507 draft genome.</title>
        <authorList>
            <person name="Tang S."/>
            <person name="Feng Y."/>
        </authorList>
    </citation>
    <scope>NUCLEOTIDE SEQUENCE [LARGE SCALE GENOMIC DNA]</scope>
    <source>
        <strain evidence="6 7">YIM 75507</strain>
    </source>
</reference>
<evidence type="ECO:0000313" key="7">
    <source>
        <dbReference type="Proteomes" id="UP000265768"/>
    </source>
</evidence>
<dbReference type="PROSITE" id="PS51000">
    <property type="entry name" value="HTH_DEOR_2"/>
    <property type="match status" value="1"/>
</dbReference>
<dbReference type="SMART" id="SM00420">
    <property type="entry name" value="HTH_DEOR"/>
    <property type="match status" value="1"/>
</dbReference>
<dbReference type="CDD" id="cd00090">
    <property type="entry name" value="HTH_ARSR"/>
    <property type="match status" value="1"/>
</dbReference>
<dbReference type="Pfam" id="PF13377">
    <property type="entry name" value="Peripla_BP_3"/>
    <property type="match status" value="1"/>
</dbReference>
<dbReference type="SUPFAM" id="SSF53822">
    <property type="entry name" value="Periplasmic binding protein-like I"/>
    <property type="match status" value="1"/>
</dbReference>
<dbReference type="GO" id="GO:0000976">
    <property type="term" value="F:transcription cis-regulatory region binding"/>
    <property type="evidence" value="ECO:0007669"/>
    <property type="project" value="TreeGrafter"/>
</dbReference>
<dbReference type="RefSeq" id="WP_119930585.1">
    <property type="nucleotide sequence ID" value="NZ_QZEY01000019.1"/>
</dbReference>
<dbReference type="PRINTS" id="PR00037">
    <property type="entry name" value="HTHLACR"/>
</dbReference>
<dbReference type="InterPro" id="IPR028082">
    <property type="entry name" value="Peripla_BP_I"/>
</dbReference>